<feature type="transmembrane region" description="Helical" evidence="5">
    <location>
        <begin position="72"/>
        <end position="94"/>
    </location>
</feature>
<sequence>MTFSDLRLLILRSFTQPRDVARVLIALRLPAQARWTALCLVMVLSSVLSLLVELVMRGVTGEAGEATPVSTILVMTAVQGALILYGAAAMTVLGRQAGGQGTFAEAMVLVSWAEFILILGQCVQFVLMLVVPQLTMIGAAALIALLFYLLTQFTAALHGFTSLIKVAMAVIAVFFGTAMIAGMIFVSLGLVPAQI</sequence>
<organism evidence="7 8">
    <name type="scientific">Paenirhodobacter enshiensis</name>
    <dbReference type="NCBI Taxonomy" id="1105367"/>
    <lineage>
        <taxon>Bacteria</taxon>
        <taxon>Pseudomonadati</taxon>
        <taxon>Pseudomonadota</taxon>
        <taxon>Alphaproteobacteria</taxon>
        <taxon>Rhodobacterales</taxon>
        <taxon>Rhodobacter group</taxon>
        <taxon>Paenirhodobacter</taxon>
    </lineage>
</organism>
<feature type="transmembrane region" description="Helical" evidence="5">
    <location>
        <begin position="35"/>
        <end position="52"/>
    </location>
</feature>
<evidence type="ECO:0000256" key="5">
    <source>
        <dbReference type="SAM" id="Phobius"/>
    </source>
</evidence>
<feature type="domain" description="Yip1" evidence="6">
    <location>
        <begin position="12"/>
        <end position="181"/>
    </location>
</feature>
<name>A0A086XR52_9RHOB</name>
<evidence type="ECO:0000256" key="3">
    <source>
        <dbReference type="ARBA" id="ARBA00022989"/>
    </source>
</evidence>
<accession>A0A086XR52</accession>
<dbReference type="AlphaFoldDB" id="A0A086XR52"/>
<dbReference type="RefSeq" id="WP_036639862.1">
    <property type="nucleotide sequence ID" value="NZ_JFZB01000045.1"/>
</dbReference>
<reference evidence="7 8" key="1">
    <citation type="submission" date="2014-03" db="EMBL/GenBank/DDBJ databases">
        <title>Genome of Paenirhodobacter enshiensis DW2-9.</title>
        <authorList>
            <person name="Wang D."/>
            <person name="Wang G."/>
        </authorList>
    </citation>
    <scope>NUCLEOTIDE SEQUENCE [LARGE SCALE GENOMIC DNA]</scope>
    <source>
        <strain evidence="7 8">DW2-9</strain>
    </source>
</reference>
<comment type="subcellular location">
    <subcellularLocation>
        <location evidence="1">Membrane</location>
        <topology evidence="1">Multi-pass membrane protein</topology>
    </subcellularLocation>
</comment>
<dbReference type="OrthoDB" id="7688451at2"/>
<gene>
    <name evidence="7" type="ORF">CG50_10085</name>
</gene>
<keyword evidence="4 5" id="KW-0472">Membrane</keyword>
<dbReference type="Proteomes" id="UP000028824">
    <property type="component" value="Unassembled WGS sequence"/>
</dbReference>
<dbReference type="GO" id="GO:0016020">
    <property type="term" value="C:membrane"/>
    <property type="evidence" value="ECO:0007669"/>
    <property type="project" value="UniProtKB-SubCell"/>
</dbReference>
<evidence type="ECO:0000313" key="8">
    <source>
        <dbReference type="Proteomes" id="UP000028824"/>
    </source>
</evidence>
<evidence type="ECO:0000256" key="2">
    <source>
        <dbReference type="ARBA" id="ARBA00022692"/>
    </source>
</evidence>
<evidence type="ECO:0000259" key="6">
    <source>
        <dbReference type="Pfam" id="PF04893"/>
    </source>
</evidence>
<keyword evidence="3 5" id="KW-1133">Transmembrane helix</keyword>
<feature type="transmembrane region" description="Helical" evidence="5">
    <location>
        <begin position="106"/>
        <end position="130"/>
    </location>
</feature>
<comment type="caution">
    <text evidence="7">The sequence shown here is derived from an EMBL/GenBank/DDBJ whole genome shotgun (WGS) entry which is preliminary data.</text>
</comment>
<dbReference type="STRING" id="1105367.CG50_10085"/>
<feature type="transmembrane region" description="Helical" evidence="5">
    <location>
        <begin position="169"/>
        <end position="191"/>
    </location>
</feature>
<evidence type="ECO:0000256" key="1">
    <source>
        <dbReference type="ARBA" id="ARBA00004141"/>
    </source>
</evidence>
<evidence type="ECO:0000256" key="4">
    <source>
        <dbReference type="ARBA" id="ARBA00023136"/>
    </source>
</evidence>
<dbReference type="eggNOG" id="ENOG5032RKM">
    <property type="taxonomic scope" value="Bacteria"/>
</dbReference>
<proteinExistence type="predicted"/>
<protein>
    <recommendedName>
        <fullName evidence="6">Yip1 domain-containing protein</fullName>
    </recommendedName>
</protein>
<feature type="transmembrane region" description="Helical" evidence="5">
    <location>
        <begin position="136"/>
        <end position="157"/>
    </location>
</feature>
<evidence type="ECO:0000313" key="7">
    <source>
        <dbReference type="EMBL" id="KFI24502.1"/>
    </source>
</evidence>
<dbReference type="EMBL" id="JFZB01000045">
    <property type="protein sequence ID" value="KFI24502.1"/>
    <property type="molecule type" value="Genomic_DNA"/>
</dbReference>
<dbReference type="InterPro" id="IPR006977">
    <property type="entry name" value="Yip1_dom"/>
</dbReference>
<keyword evidence="8" id="KW-1185">Reference proteome</keyword>
<keyword evidence="2 5" id="KW-0812">Transmembrane</keyword>
<dbReference type="Pfam" id="PF04893">
    <property type="entry name" value="Yip1"/>
    <property type="match status" value="1"/>
</dbReference>